<dbReference type="EMBL" id="CADEAL010004449">
    <property type="protein sequence ID" value="CAB1459875.1"/>
    <property type="molecule type" value="Genomic_DNA"/>
</dbReference>
<name>A0A9N7W253_PLEPL</name>
<evidence type="ECO:0000256" key="1">
    <source>
        <dbReference type="SAM" id="MobiDB-lite"/>
    </source>
</evidence>
<evidence type="ECO:0000313" key="2">
    <source>
        <dbReference type="EMBL" id="CAB1459875.1"/>
    </source>
</evidence>
<comment type="caution">
    <text evidence="2">The sequence shown here is derived from an EMBL/GenBank/DDBJ whole genome shotgun (WGS) entry which is preliminary data.</text>
</comment>
<evidence type="ECO:0000313" key="3">
    <source>
        <dbReference type="Proteomes" id="UP001153269"/>
    </source>
</evidence>
<sequence length="144" mass="16260">MQFGGGGARGMTTPTNRQEEREHRKQRKKETGETDEKPDQRTMTQQGHHRETKDFPTWTSWFLRRLLSCDWFTALFFVTSHIFSERRRLRLLKLLRQLISVVTSLSCPLIGRSACHSFTMTSLPGGFGRGGGRGGGCSHGDSGC</sequence>
<gene>
    <name evidence="2" type="ORF">PLEPLA_LOCUS47712</name>
</gene>
<dbReference type="Proteomes" id="UP001153269">
    <property type="component" value="Unassembled WGS sequence"/>
</dbReference>
<reference evidence="2" key="1">
    <citation type="submission" date="2020-03" db="EMBL/GenBank/DDBJ databases">
        <authorList>
            <person name="Weist P."/>
        </authorList>
    </citation>
    <scope>NUCLEOTIDE SEQUENCE</scope>
</reference>
<feature type="compositionally biased region" description="Basic and acidic residues" evidence="1">
    <location>
        <begin position="17"/>
        <end position="40"/>
    </location>
</feature>
<dbReference type="AlphaFoldDB" id="A0A9N7W253"/>
<organism evidence="2 3">
    <name type="scientific">Pleuronectes platessa</name>
    <name type="common">European plaice</name>
    <dbReference type="NCBI Taxonomy" id="8262"/>
    <lineage>
        <taxon>Eukaryota</taxon>
        <taxon>Metazoa</taxon>
        <taxon>Chordata</taxon>
        <taxon>Craniata</taxon>
        <taxon>Vertebrata</taxon>
        <taxon>Euteleostomi</taxon>
        <taxon>Actinopterygii</taxon>
        <taxon>Neopterygii</taxon>
        <taxon>Teleostei</taxon>
        <taxon>Neoteleostei</taxon>
        <taxon>Acanthomorphata</taxon>
        <taxon>Carangaria</taxon>
        <taxon>Pleuronectiformes</taxon>
        <taxon>Pleuronectoidei</taxon>
        <taxon>Pleuronectidae</taxon>
        <taxon>Pleuronectes</taxon>
    </lineage>
</organism>
<keyword evidence="3" id="KW-1185">Reference proteome</keyword>
<proteinExistence type="predicted"/>
<protein>
    <submittedName>
        <fullName evidence="2">Uncharacterized protein</fullName>
    </submittedName>
</protein>
<feature type="region of interest" description="Disordered" evidence="1">
    <location>
        <begin position="1"/>
        <end position="52"/>
    </location>
</feature>
<accession>A0A9N7W253</accession>